<proteinExistence type="predicted"/>
<dbReference type="SUPFAM" id="SSF53756">
    <property type="entry name" value="UDP-Glycosyltransferase/glycogen phosphorylase"/>
    <property type="match status" value="1"/>
</dbReference>
<keyword evidence="2 3" id="KW-0808">Transferase</keyword>
<protein>
    <submittedName>
        <fullName evidence="3">Glycosyltransferase involved in cell wall bisynthesis</fullName>
    </submittedName>
</protein>
<organism evidence="3 4">
    <name type="scientific">Micromonospora mirobrigensis</name>
    <dbReference type="NCBI Taxonomy" id="262898"/>
    <lineage>
        <taxon>Bacteria</taxon>
        <taxon>Bacillati</taxon>
        <taxon>Actinomycetota</taxon>
        <taxon>Actinomycetes</taxon>
        <taxon>Micromonosporales</taxon>
        <taxon>Micromonosporaceae</taxon>
        <taxon>Micromonospora</taxon>
    </lineage>
</organism>
<dbReference type="GO" id="GO:0016757">
    <property type="term" value="F:glycosyltransferase activity"/>
    <property type="evidence" value="ECO:0007669"/>
    <property type="project" value="UniProtKB-KW"/>
</dbReference>
<evidence type="ECO:0000256" key="2">
    <source>
        <dbReference type="ARBA" id="ARBA00022679"/>
    </source>
</evidence>
<reference evidence="4" key="1">
    <citation type="submission" date="2016-06" db="EMBL/GenBank/DDBJ databases">
        <authorList>
            <person name="Varghese N."/>
            <person name="Submissions Spin"/>
        </authorList>
    </citation>
    <scope>NUCLEOTIDE SEQUENCE [LARGE SCALE GENOMIC DNA]</scope>
    <source>
        <strain evidence="4">DSM 44830</strain>
    </source>
</reference>
<dbReference type="PANTHER" id="PTHR12526">
    <property type="entry name" value="GLYCOSYLTRANSFERASE"/>
    <property type="match status" value="1"/>
</dbReference>
<keyword evidence="1" id="KW-0328">Glycosyltransferase</keyword>
<keyword evidence="4" id="KW-1185">Reference proteome</keyword>
<dbReference type="STRING" id="262898.GA0070564_105200"/>
<evidence type="ECO:0000313" key="4">
    <source>
        <dbReference type="Proteomes" id="UP000199504"/>
    </source>
</evidence>
<dbReference type="CDD" id="cd03801">
    <property type="entry name" value="GT4_PimA-like"/>
    <property type="match status" value="1"/>
</dbReference>
<dbReference type="PANTHER" id="PTHR12526:SF510">
    <property type="entry name" value="D-INOSITOL 3-PHOSPHATE GLYCOSYLTRANSFERASE"/>
    <property type="match status" value="1"/>
</dbReference>
<dbReference type="AlphaFoldDB" id="A0A1C4Z972"/>
<dbReference type="EMBL" id="FMCX01000005">
    <property type="protein sequence ID" value="SCF29489.1"/>
    <property type="molecule type" value="Genomic_DNA"/>
</dbReference>
<gene>
    <name evidence="3" type="ORF">GA0070564_105200</name>
</gene>
<sequence>MRVVVTHESRYIRTPDGRVWTQHQPDYPIWRRYLTVFASVRVVARVLDRPEAPVGSLRVDGDGVSVWPVPYYVGPWQYLRERALVARVVADSADPDDAVILSAPSILASHLAGARRRQGLPYGVQVVGDPYDVFAPGVVRHPARPLLRRLYRARLRGECGGAVGVSYVTRSYLQARYPAADATRMTAVSDIELPEAAFVPHPRRYDEPSPAQVTLVSVGSLEQLYKGIDTLVEALPRLAVDHPGIRLVHAGTGRMRDRLVRLAADLGVADRVSFPGWVRPGPPLQALLDRADLFVMPSRTEGLPRALVEAMARALPAVGARVGGIPELLPADDLVPPDDPGALATAIHRMLADRVRMADASARNLARAGEYSRTVLAGRREHFYRDVREATARHAATGVRQLSAPRS</sequence>
<dbReference type="Proteomes" id="UP000199504">
    <property type="component" value="Unassembled WGS sequence"/>
</dbReference>
<accession>A0A1C4Z972</accession>
<name>A0A1C4Z972_9ACTN</name>
<dbReference type="Gene3D" id="3.40.50.2000">
    <property type="entry name" value="Glycogen Phosphorylase B"/>
    <property type="match status" value="2"/>
</dbReference>
<evidence type="ECO:0000256" key="1">
    <source>
        <dbReference type="ARBA" id="ARBA00022676"/>
    </source>
</evidence>
<dbReference type="Pfam" id="PF13692">
    <property type="entry name" value="Glyco_trans_1_4"/>
    <property type="match status" value="1"/>
</dbReference>
<evidence type="ECO:0000313" key="3">
    <source>
        <dbReference type="EMBL" id="SCF29489.1"/>
    </source>
</evidence>